<dbReference type="Proteomes" id="UP000176583">
    <property type="component" value="Unassembled WGS sequence"/>
</dbReference>
<dbReference type="GO" id="GO:0015627">
    <property type="term" value="C:type II protein secretion system complex"/>
    <property type="evidence" value="ECO:0007669"/>
    <property type="project" value="InterPro"/>
</dbReference>
<sequence>MNRKLLTTDYRLLTKRGFTLIELLVVISIIGLLSSVGLASFTRAQERARDAKRQSDLTSLRNSLEIYYSENNAYVDTLGSWQNIDTSLDVLVPTYTKVLPADPMKDQTYRYRSVTNQGYCLEAILEAATEPLQTTCTVSLESGYNFGVGNP</sequence>
<dbReference type="GO" id="GO:0015628">
    <property type="term" value="P:protein secretion by the type II secretion system"/>
    <property type="evidence" value="ECO:0007669"/>
    <property type="project" value="InterPro"/>
</dbReference>
<accession>A0A1F4UHP1</accession>
<comment type="caution">
    <text evidence="7">The sequence shown here is derived from an EMBL/GenBank/DDBJ whole genome shotgun (WGS) entry which is preliminary data.</text>
</comment>
<dbReference type="InterPro" id="IPR000983">
    <property type="entry name" value="Bac_GSPG_pilin"/>
</dbReference>
<dbReference type="PANTHER" id="PTHR30093">
    <property type="entry name" value="GENERAL SECRETION PATHWAY PROTEIN G"/>
    <property type="match status" value="1"/>
</dbReference>
<comment type="subcellular location">
    <subcellularLocation>
        <location evidence="1">Membrane</location>
        <topology evidence="1">Single-pass membrane protein</topology>
    </subcellularLocation>
</comment>
<evidence type="ECO:0000313" key="8">
    <source>
        <dbReference type="Proteomes" id="UP000176583"/>
    </source>
</evidence>
<evidence type="ECO:0000256" key="6">
    <source>
        <dbReference type="SAM" id="Phobius"/>
    </source>
</evidence>
<dbReference type="NCBIfam" id="TIGR02532">
    <property type="entry name" value="IV_pilin_GFxxxE"/>
    <property type="match status" value="1"/>
</dbReference>
<name>A0A1F4UHP1_UNCKA</name>
<evidence type="ECO:0000256" key="1">
    <source>
        <dbReference type="ARBA" id="ARBA00004167"/>
    </source>
</evidence>
<dbReference type="EMBL" id="MEUW01000019">
    <property type="protein sequence ID" value="OGC44478.1"/>
    <property type="molecule type" value="Genomic_DNA"/>
</dbReference>
<dbReference type="PANTHER" id="PTHR30093:SF44">
    <property type="entry name" value="TYPE II SECRETION SYSTEM CORE PROTEIN G"/>
    <property type="match status" value="1"/>
</dbReference>
<dbReference type="AlphaFoldDB" id="A0A1F4UHP1"/>
<dbReference type="Gene3D" id="3.30.700.10">
    <property type="entry name" value="Glycoprotein, Type 4 Pilin"/>
    <property type="match status" value="1"/>
</dbReference>
<dbReference type="PRINTS" id="PR00813">
    <property type="entry name" value="BCTERIALGSPG"/>
</dbReference>
<dbReference type="PROSITE" id="PS00409">
    <property type="entry name" value="PROKAR_NTER_METHYL"/>
    <property type="match status" value="1"/>
</dbReference>
<evidence type="ECO:0000256" key="4">
    <source>
        <dbReference type="ARBA" id="ARBA00022989"/>
    </source>
</evidence>
<dbReference type="InterPro" id="IPR012902">
    <property type="entry name" value="N_methyl_site"/>
</dbReference>
<evidence type="ECO:0000256" key="5">
    <source>
        <dbReference type="ARBA" id="ARBA00023136"/>
    </source>
</evidence>
<evidence type="ECO:0000256" key="3">
    <source>
        <dbReference type="ARBA" id="ARBA00022692"/>
    </source>
</evidence>
<keyword evidence="5 6" id="KW-0472">Membrane</keyword>
<keyword evidence="3 6" id="KW-0812">Transmembrane</keyword>
<keyword evidence="2" id="KW-0488">Methylation</keyword>
<keyword evidence="4 6" id="KW-1133">Transmembrane helix</keyword>
<organism evidence="7 8">
    <name type="scientific">candidate division WWE3 bacterium RBG_19FT_COMBO_53_11</name>
    <dbReference type="NCBI Taxonomy" id="1802613"/>
    <lineage>
        <taxon>Bacteria</taxon>
        <taxon>Katanobacteria</taxon>
    </lineage>
</organism>
<feature type="transmembrane region" description="Helical" evidence="6">
    <location>
        <begin position="20"/>
        <end position="42"/>
    </location>
</feature>
<dbReference type="STRING" id="1802613.A2V54_01080"/>
<evidence type="ECO:0000256" key="2">
    <source>
        <dbReference type="ARBA" id="ARBA00022481"/>
    </source>
</evidence>
<dbReference type="InterPro" id="IPR045584">
    <property type="entry name" value="Pilin-like"/>
</dbReference>
<dbReference type="SUPFAM" id="SSF54523">
    <property type="entry name" value="Pili subunits"/>
    <property type="match status" value="1"/>
</dbReference>
<dbReference type="GO" id="GO:0016020">
    <property type="term" value="C:membrane"/>
    <property type="evidence" value="ECO:0007669"/>
    <property type="project" value="UniProtKB-SubCell"/>
</dbReference>
<evidence type="ECO:0008006" key="9">
    <source>
        <dbReference type="Google" id="ProtNLM"/>
    </source>
</evidence>
<gene>
    <name evidence="7" type="ORF">A2V54_01080</name>
</gene>
<evidence type="ECO:0000313" key="7">
    <source>
        <dbReference type="EMBL" id="OGC44478.1"/>
    </source>
</evidence>
<reference evidence="7 8" key="1">
    <citation type="journal article" date="2016" name="Nat. Commun.">
        <title>Thousands of microbial genomes shed light on interconnected biogeochemical processes in an aquifer system.</title>
        <authorList>
            <person name="Anantharaman K."/>
            <person name="Brown C.T."/>
            <person name="Hug L.A."/>
            <person name="Sharon I."/>
            <person name="Castelle C.J."/>
            <person name="Probst A.J."/>
            <person name="Thomas B.C."/>
            <person name="Singh A."/>
            <person name="Wilkins M.J."/>
            <person name="Karaoz U."/>
            <person name="Brodie E.L."/>
            <person name="Williams K.H."/>
            <person name="Hubbard S.S."/>
            <person name="Banfield J.F."/>
        </authorList>
    </citation>
    <scope>NUCLEOTIDE SEQUENCE [LARGE SCALE GENOMIC DNA]</scope>
</reference>
<protein>
    <recommendedName>
        <fullName evidence="9">Type II secretion system protein GspG C-terminal domain-containing protein</fullName>
    </recommendedName>
</protein>
<dbReference type="Pfam" id="PF07963">
    <property type="entry name" value="N_methyl"/>
    <property type="match status" value="1"/>
</dbReference>
<proteinExistence type="predicted"/>